<dbReference type="PANTHER" id="PTHR19959">
    <property type="entry name" value="KINESIN LIGHT CHAIN"/>
    <property type="match status" value="1"/>
</dbReference>
<reference evidence="2" key="1">
    <citation type="submission" date="2020-02" db="EMBL/GenBank/DDBJ databases">
        <title>Streptomyces sp. ASO4wet.</title>
        <authorList>
            <person name="Risdian C."/>
            <person name="Landwehr W."/>
            <person name="Schupp P."/>
            <person name="Wink J."/>
        </authorList>
    </citation>
    <scope>NUCLEOTIDE SEQUENCE [LARGE SCALE GENOMIC DNA]</scope>
    <source>
        <strain evidence="2">ASO4wet</strain>
    </source>
</reference>
<evidence type="ECO:0000313" key="2">
    <source>
        <dbReference type="Proteomes" id="UP000595046"/>
    </source>
</evidence>
<dbReference type="RefSeq" id="WP_197351118.1">
    <property type="nucleotide sequence ID" value="NZ_CP048882.1"/>
</dbReference>
<dbReference type="InterPro" id="IPR019734">
    <property type="entry name" value="TPR_rpt"/>
</dbReference>
<proteinExistence type="predicted"/>
<keyword evidence="1" id="KW-0067">ATP-binding</keyword>
<dbReference type="AlphaFoldDB" id="A0A7T1WSN7"/>
<dbReference type="PANTHER" id="PTHR19959:SF119">
    <property type="entry name" value="FUNGAL LIPASE-LIKE DOMAIN-CONTAINING PROTEIN"/>
    <property type="match status" value="1"/>
</dbReference>
<dbReference type="InterPro" id="IPR011990">
    <property type="entry name" value="TPR-like_helical_dom_sf"/>
</dbReference>
<dbReference type="SUPFAM" id="SSF52540">
    <property type="entry name" value="P-loop containing nucleoside triphosphate hydrolases"/>
    <property type="match status" value="1"/>
</dbReference>
<dbReference type="Gene3D" id="1.25.40.10">
    <property type="entry name" value="Tetratricopeptide repeat domain"/>
    <property type="match status" value="2"/>
</dbReference>
<dbReference type="KEGG" id="sbat:G4Z16_14105"/>
<dbReference type="SMART" id="SM00028">
    <property type="entry name" value="TPR"/>
    <property type="match status" value="6"/>
</dbReference>
<dbReference type="GO" id="GO:0005524">
    <property type="term" value="F:ATP binding"/>
    <property type="evidence" value="ECO:0007669"/>
    <property type="project" value="UniProtKB-KW"/>
</dbReference>
<dbReference type="Pfam" id="PF13374">
    <property type="entry name" value="TPR_10"/>
    <property type="match status" value="3"/>
</dbReference>
<dbReference type="Gene3D" id="3.40.50.300">
    <property type="entry name" value="P-loop containing nucleotide triphosphate hydrolases"/>
    <property type="match status" value="1"/>
</dbReference>
<keyword evidence="1" id="KW-0547">Nucleotide-binding</keyword>
<evidence type="ECO:0000313" key="1">
    <source>
        <dbReference type="EMBL" id="QPP07332.1"/>
    </source>
</evidence>
<protein>
    <submittedName>
        <fullName evidence="1">ATP-binding protein</fullName>
    </submittedName>
</protein>
<gene>
    <name evidence="1" type="ORF">G4Z16_14105</name>
</gene>
<dbReference type="Pfam" id="PF13424">
    <property type="entry name" value="TPR_12"/>
    <property type="match status" value="1"/>
</dbReference>
<dbReference type="Proteomes" id="UP000595046">
    <property type="component" value="Chromosome"/>
</dbReference>
<keyword evidence="2" id="KW-1185">Reference proteome</keyword>
<dbReference type="SUPFAM" id="SSF48452">
    <property type="entry name" value="TPR-like"/>
    <property type="match status" value="2"/>
</dbReference>
<sequence>MTGLFGQGRRWLPGRRDTAADSATIRAGGQVLPDQQVVNSTVADSVVQISGTGRDVHVRFGARNYRVNNQLPTPARLTVQQARAQPARLLHARHQLVSFTGRASELRTLSNWRDGDAGISVLLLHGAGGQGKTRLAVRFAEQSRARGWQVLQARHVSDPPPVTAASAAGEKNNTPDTLVLADYAERWPVDDLLEFLREAAGRGGGRARVLLVARPAGVWWQILANRLDRMDVATTSLALPSLVTDRATSPAELYSQARDRFAEALGVSGAQHLPVPSAVLSDAPGIRNVLAVHMTALAAVDRHRRGEAGGAAMDAPGAVSAYLLSRERDHWRTLCANGRIKTSDSILARAVFTAALTGSLSHHEGVTALKVIQACPSDVTDQVLREHAELFPPDADRQGAVLEPLYPDPLAEDFVALGTPGHHFSHPPDPWAEDAMHRLLVPGTDEDSVHPWTRPALTSLIAASARWPHLVTGHLAPLLMRHPELMLHAGGSALTALTEVPELSPSVLENVAARLPDHPHAEFDAGIAAITSKLISHRLRATNDPAERARLHSSLATRQAYAGKYQQAVSAAEAAVEIGRQLVRLNSELHEPDLAASLSNLGNRFAQVGRHDEALECAREAVWIRQRLVSNAPDAQAPGLAQALSNLGVRLAEVGRHAEALATEEVAIDIRRRLAAADSARFEADYATSSSNLGNHLAHLGRHDEALSCEEEAVEIRRRLAAENPAAHEPDLARSLSNLGVRLARVGRPDEALSCEEEAVEIRRRLAAENPAAHEPDLARSLSNLGVRLARVGRPDEALSCEEEAVEIRRRLAAENPAAHEPAE</sequence>
<dbReference type="InterPro" id="IPR027417">
    <property type="entry name" value="P-loop_NTPase"/>
</dbReference>
<accession>A0A7T1WSN7</accession>
<dbReference type="EMBL" id="CP048882">
    <property type="protein sequence ID" value="QPP07332.1"/>
    <property type="molecule type" value="Genomic_DNA"/>
</dbReference>
<organism evidence="1 2">
    <name type="scientific">Streptomyces bathyalis</name>
    <dbReference type="NCBI Taxonomy" id="2710756"/>
    <lineage>
        <taxon>Bacteria</taxon>
        <taxon>Bacillati</taxon>
        <taxon>Actinomycetota</taxon>
        <taxon>Actinomycetes</taxon>
        <taxon>Kitasatosporales</taxon>
        <taxon>Streptomycetaceae</taxon>
        <taxon>Streptomyces</taxon>
    </lineage>
</organism>
<name>A0A7T1WSN7_9ACTN</name>